<gene>
    <name evidence="1" type="ORF">P9271_21645</name>
</gene>
<evidence type="ECO:0000313" key="1">
    <source>
        <dbReference type="EMBL" id="MED4403907.1"/>
    </source>
</evidence>
<name>A0ABU6P5E9_9BACI</name>
<reference evidence="1 2" key="1">
    <citation type="submission" date="2023-03" db="EMBL/GenBank/DDBJ databases">
        <title>Bacillus Genome Sequencing.</title>
        <authorList>
            <person name="Dunlap C."/>
        </authorList>
    </citation>
    <scope>NUCLEOTIDE SEQUENCE [LARGE SCALE GENOMIC DNA]</scope>
    <source>
        <strain evidence="1 2">NRS-1717</strain>
    </source>
</reference>
<sequence length="146" mass="16613">MKTFKLVGLKIERNEGKKRIEEVTLVDGLVINKDDGENSWLIEALIPSSYQSFFENYVQSEQETRLFITISKKSNSPAPVIVRVKSITELDKNISILLEGRMLSRRFTHDPRELLSNLMSQGLTGETLLQAFRTGIHETKKDEASS</sequence>
<protein>
    <submittedName>
        <fullName evidence="1">YwpF family protein</fullName>
    </submittedName>
</protein>
<keyword evidence="2" id="KW-1185">Reference proteome</keyword>
<evidence type="ECO:0000313" key="2">
    <source>
        <dbReference type="Proteomes" id="UP001342826"/>
    </source>
</evidence>
<dbReference type="GeneID" id="301142438"/>
<dbReference type="InterPro" id="IPR025573">
    <property type="entry name" value="YwpF"/>
</dbReference>
<dbReference type="Proteomes" id="UP001342826">
    <property type="component" value="Unassembled WGS sequence"/>
</dbReference>
<dbReference type="Pfam" id="PF14183">
    <property type="entry name" value="YwpF"/>
    <property type="match status" value="1"/>
</dbReference>
<dbReference type="RefSeq" id="WP_066233321.1">
    <property type="nucleotide sequence ID" value="NZ_JARSOS010000028.1"/>
</dbReference>
<dbReference type="EMBL" id="JARTFS010000020">
    <property type="protein sequence ID" value="MED4403907.1"/>
    <property type="molecule type" value="Genomic_DNA"/>
</dbReference>
<comment type="caution">
    <text evidence="1">The sequence shown here is derived from an EMBL/GenBank/DDBJ whole genome shotgun (WGS) entry which is preliminary data.</text>
</comment>
<organism evidence="1 2">
    <name type="scientific">Metabacillus fastidiosus</name>
    <dbReference type="NCBI Taxonomy" id="1458"/>
    <lineage>
        <taxon>Bacteria</taxon>
        <taxon>Bacillati</taxon>
        <taxon>Bacillota</taxon>
        <taxon>Bacilli</taxon>
        <taxon>Bacillales</taxon>
        <taxon>Bacillaceae</taxon>
        <taxon>Metabacillus</taxon>
    </lineage>
</organism>
<proteinExistence type="predicted"/>
<accession>A0ABU6P5E9</accession>